<dbReference type="AlphaFoldDB" id="A0A0B2SHY0"/>
<gene>
    <name evidence="1" type="ORF">glysoja_044042</name>
</gene>
<protein>
    <submittedName>
        <fullName evidence="1">Uncharacterized protein</fullName>
    </submittedName>
</protein>
<evidence type="ECO:0000313" key="1">
    <source>
        <dbReference type="EMBL" id="KHN46296.1"/>
    </source>
</evidence>
<dbReference type="EMBL" id="KN641407">
    <property type="protein sequence ID" value="KHN46296.1"/>
    <property type="molecule type" value="Genomic_DNA"/>
</dbReference>
<accession>A0A0B2SHY0</accession>
<proteinExistence type="predicted"/>
<dbReference type="Proteomes" id="UP000053555">
    <property type="component" value="Unassembled WGS sequence"/>
</dbReference>
<name>A0A0B2SHY0_GLYSO</name>
<sequence length="84" mass="9638">MKSSDANSTWIAKKLTSLLVADPHINYPTMRQVLLEKYGIVPSNDMQLSWVKRKVLEKNNALEFVPKWKDESLTIMSDMQKGLS</sequence>
<organism evidence="1">
    <name type="scientific">Glycine soja</name>
    <name type="common">Wild soybean</name>
    <dbReference type="NCBI Taxonomy" id="3848"/>
    <lineage>
        <taxon>Eukaryota</taxon>
        <taxon>Viridiplantae</taxon>
        <taxon>Streptophyta</taxon>
        <taxon>Embryophyta</taxon>
        <taxon>Tracheophyta</taxon>
        <taxon>Spermatophyta</taxon>
        <taxon>Magnoliopsida</taxon>
        <taxon>eudicotyledons</taxon>
        <taxon>Gunneridae</taxon>
        <taxon>Pentapetalae</taxon>
        <taxon>rosids</taxon>
        <taxon>fabids</taxon>
        <taxon>Fabales</taxon>
        <taxon>Fabaceae</taxon>
        <taxon>Papilionoideae</taxon>
        <taxon>50 kb inversion clade</taxon>
        <taxon>NPAAA clade</taxon>
        <taxon>indigoferoid/millettioid clade</taxon>
        <taxon>Phaseoleae</taxon>
        <taxon>Glycine</taxon>
        <taxon>Glycine subgen. Soja</taxon>
    </lineage>
</organism>
<reference evidence="1" key="1">
    <citation type="submission" date="2014-07" db="EMBL/GenBank/DDBJ databases">
        <title>Identification of a novel salt tolerance gene in wild soybean by whole-genome sequencing.</title>
        <authorList>
            <person name="Lam H.-M."/>
            <person name="Qi X."/>
            <person name="Li M.-W."/>
            <person name="Liu X."/>
            <person name="Xie M."/>
            <person name="Ni M."/>
            <person name="Xu X."/>
        </authorList>
    </citation>
    <scope>NUCLEOTIDE SEQUENCE [LARGE SCALE GENOMIC DNA]</scope>
    <source>
        <tissue evidence="1">Root</tissue>
    </source>
</reference>